<dbReference type="InterPro" id="IPR032466">
    <property type="entry name" value="Metal_Hydrolase"/>
</dbReference>
<evidence type="ECO:0000313" key="11">
    <source>
        <dbReference type="Proteomes" id="UP000199585"/>
    </source>
</evidence>
<evidence type="ECO:0000256" key="8">
    <source>
        <dbReference type="PIRSR" id="PIRSR038994-3"/>
    </source>
</evidence>
<dbReference type="PANTHER" id="PTHR11113:SF14">
    <property type="entry name" value="N-ACETYLGLUCOSAMINE-6-PHOSPHATE DEACETYLASE"/>
    <property type="match status" value="1"/>
</dbReference>
<keyword evidence="11" id="KW-1185">Reference proteome</keyword>
<evidence type="ECO:0000256" key="4">
    <source>
        <dbReference type="ARBA" id="ARBA00023277"/>
    </source>
</evidence>
<keyword evidence="3 5" id="KW-0378">Hydrolase</keyword>
<evidence type="ECO:0000256" key="2">
    <source>
        <dbReference type="ARBA" id="ARBA00022723"/>
    </source>
</evidence>
<evidence type="ECO:0000256" key="5">
    <source>
        <dbReference type="PIRNR" id="PIRNR038994"/>
    </source>
</evidence>
<sequence>MAPVTALHAPRIFDGHRWHDGAALLVQDGRVAGIVPWAAAPAGQVLDLPLVPGLVDLQVNGGGGVLFNDATDVDGIKSICAAHARFGTTATLVTLITDTPDVTARAIAAGRHVQEGGAGDVPGFLGLHLEGPHLAVARKGTHDPALIRAMEDADLAALTTTGLAHLVCTVAPESVTPDQIAALAQAGVTVSLGHTDADHATALACVEAGARMVTHLFNAMSPLGHRAPGLVGAALDDGRLWAGIIADGFHVDAASLRIALRAKAGPAGLFAVSDAMSTVGTGLHELHLNGRRILRQGGRLTLACGTLAGADIALIDAVRWLHVTLGLDLGDALALATTAPAAAMGLSDRGHLNPGARADFFALGPGITADAVWIGGVRQ</sequence>
<comment type="cofactor">
    <cofactor evidence="8">
        <name>a divalent metal cation</name>
        <dbReference type="ChEBI" id="CHEBI:60240"/>
    </cofactor>
    <text evidence="8">Binds 1 divalent metal cation per subunit.</text>
</comment>
<dbReference type="OrthoDB" id="9776488at2"/>
<dbReference type="GO" id="GO:0046872">
    <property type="term" value="F:metal ion binding"/>
    <property type="evidence" value="ECO:0007669"/>
    <property type="project" value="UniProtKB-KW"/>
</dbReference>
<feature type="binding site" evidence="8">
    <location>
        <position position="215"/>
    </location>
    <ligand>
        <name>Zn(2+)</name>
        <dbReference type="ChEBI" id="CHEBI:29105"/>
    </ligand>
</feature>
<evidence type="ECO:0000259" key="9">
    <source>
        <dbReference type="Pfam" id="PF01979"/>
    </source>
</evidence>
<feature type="binding site" evidence="7">
    <location>
        <begin position="307"/>
        <end position="309"/>
    </location>
    <ligand>
        <name>substrate</name>
    </ligand>
</feature>
<dbReference type="AlphaFoldDB" id="A0A1H8GX18"/>
<comment type="similarity">
    <text evidence="1 5">Belongs to the metallo-dependent hydrolases superfamily. NagA family.</text>
</comment>
<dbReference type="Proteomes" id="UP000199585">
    <property type="component" value="Unassembled WGS sequence"/>
</dbReference>
<name>A0A1H8GX18_9RHOB</name>
<reference evidence="10 11" key="1">
    <citation type="submission" date="2016-10" db="EMBL/GenBank/DDBJ databases">
        <authorList>
            <person name="de Groot N.N."/>
        </authorList>
    </citation>
    <scope>NUCLEOTIDE SEQUENCE [LARGE SCALE GENOMIC DNA]</scope>
    <source>
        <strain evidence="10 11">DSM 16213</strain>
    </source>
</reference>
<dbReference type="EMBL" id="FOCI01000018">
    <property type="protein sequence ID" value="SEN48612.1"/>
    <property type="molecule type" value="Genomic_DNA"/>
</dbReference>
<dbReference type="GO" id="GO:0006046">
    <property type="term" value="P:N-acetylglucosamine catabolic process"/>
    <property type="evidence" value="ECO:0007669"/>
    <property type="project" value="TreeGrafter"/>
</dbReference>
<feature type="binding site" evidence="8">
    <location>
        <position position="130"/>
    </location>
    <ligand>
        <name>Zn(2+)</name>
        <dbReference type="ChEBI" id="CHEBI:29105"/>
    </ligand>
</feature>
<dbReference type="InterPro" id="IPR006680">
    <property type="entry name" value="Amidohydro-rel"/>
</dbReference>
<dbReference type="STRING" id="245187.SAMN04488003_11834"/>
<dbReference type="PANTHER" id="PTHR11113">
    <property type="entry name" value="N-ACETYLGLUCOSAMINE-6-PHOSPHATE DEACETYLASE"/>
    <property type="match status" value="1"/>
</dbReference>
<evidence type="ECO:0000256" key="1">
    <source>
        <dbReference type="ARBA" id="ARBA00010716"/>
    </source>
</evidence>
<organism evidence="10 11">
    <name type="scientific">Loktanella fryxellensis</name>
    <dbReference type="NCBI Taxonomy" id="245187"/>
    <lineage>
        <taxon>Bacteria</taxon>
        <taxon>Pseudomonadati</taxon>
        <taxon>Pseudomonadota</taxon>
        <taxon>Alphaproteobacteria</taxon>
        <taxon>Rhodobacterales</taxon>
        <taxon>Roseobacteraceae</taxon>
        <taxon>Loktanella</taxon>
    </lineage>
</organism>
<dbReference type="SUPFAM" id="SSF51556">
    <property type="entry name" value="Metallo-dependent hydrolases"/>
    <property type="match status" value="1"/>
</dbReference>
<accession>A0A1H8GX18</accession>
<feature type="binding site" evidence="7">
    <location>
        <position position="226"/>
    </location>
    <ligand>
        <name>substrate</name>
    </ligand>
</feature>
<keyword evidence="2 8" id="KW-0479">Metal-binding</keyword>
<gene>
    <name evidence="10" type="ORF">SAMN04488003_11834</name>
</gene>
<proteinExistence type="inferred from homology"/>
<dbReference type="Gene3D" id="2.30.40.10">
    <property type="entry name" value="Urease, subunit C, domain 1"/>
    <property type="match status" value="1"/>
</dbReference>
<keyword evidence="4 5" id="KW-0119">Carbohydrate metabolism</keyword>
<feature type="binding site" evidence="7">
    <location>
        <position position="141"/>
    </location>
    <ligand>
        <name>substrate</name>
    </ligand>
</feature>
<evidence type="ECO:0000313" key="10">
    <source>
        <dbReference type="EMBL" id="SEN48612.1"/>
    </source>
</evidence>
<dbReference type="InterPro" id="IPR011059">
    <property type="entry name" value="Metal-dep_hydrolase_composite"/>
</dbReference>
<evidence type="ECO:0000256" key="6">
    <source>
        <dbReference type="PIRSR" id="PIRSR038994-1"/>
    </source>
</evidence>
<dbReference type="RefSeq" id="WP_089904328.1">
    <property type="nucleotide sequence ID" value="NZ_FOCI01000018.1"/>
</dbReference>
<feature type="binding site" evidence="7">
    <location>
        <position position="250"/>
    </location>
    <ligand>
        <name>substrate</name>
    </ligand>
</feature>
<feature type="binding site" evidence="8">
    <location>
        <position position="194"/>
    </location>
    <ligand>
        <name>Zn(2+)</name>
        <dbReference type="ChEBI" id="CHEBI:29105"/>
    </ligand>
</feature>
<feature type="domain" description="Amidohydrolase-related" evidence="9">
    <location>
        <begin position="50"/>
        <end position="376"/>
    </location>
</feature>
<dbReference type="Gene3D" id="3.20.20.140">
    <property type="entry name" value="Metal-dependent hydrolases"/>
    <property type="match status" value="1"/>
</dbReference>
<dbReference type="GO" id="GO:0008448">
    <property type="term" value="F:N-acetylglucosamine-6-phosphate deacetylase activity"/>
    <property type="evidence" value="ECO:0007669"/>
    <property type="project" value="InterPro"/>
</dbReference>
<dbReference type="SUPFAM" id="SSF51338">
    <property type="entry name" value="Composite domain of metallo-dependent hydrolases"/>
    <property type="match status" value="1"/>
</dbReference>
<dbReference type="Pfam" id="PF01979">
    <property type="entry name" value="Amidohydro_1"/>
    <property type="match status" value="1"/>
</dbReference>
<protein>
    <submittedName>
        <fullName evidence="10">N-acetylglucosamine 6-phosphate deacetylase</fullName>
    </submittedName>
</protein>
<dbReference type="NCBIfam" id="TIGR00221">
    <property type="entry name" value="nagA"/>
    <property type="match status" value="1"/>
</dbReference>
<evidence type="ECO:0000256" key="3">
    <source>
        <dbReference type="ARBA" id="ARBA00022801"/>
    </source>
</evidence>
<evidence type="ECO:0000256" key="7">
    <source>
        <dbReference type="PIRSR" id="PIRSR038994-2"/>
    </source>
</evidence>
<dbReference type="PIRSF" id="PIRSF038994">
    <property type="entry name" value="NagA"/>
    <property type="match status" value="1"/>
</dbReference>
<feature type="active site" description="Proton donor/acceptor" evidence="6">
    <location>
        <position position="274"/>
    </location>
</feature>
<dbReference type="InterPro" id="IPR003764">
    <property type="entry name" value="GlcNAc_6-P_deAcase"/>
</dbReference>
<feature type="binding site" evidence="7">
    <location>
        <begin position="218"/>
        <end position="219"/>
    </location>
    <ligand>
        <name>substrate</name>
    </ligand>
</feature>